<evidence type="ECO:0000313" key="2">
    <source>
        <dbReference type="Proteomes" id="UP000265520"/>
    </source>
</evidence>
<dbReference type="AlphaFoldDB" id="A0A392VH40"/>
<dbReference type="Proteomes" id="UP000265520">
    <property type="component" value="Unassembled WGS sequence"/>
</dbReference>
<proteinExistence type="predicted"/>
<feature type="non-terminal residue" evidence="1">
    <location>
        <position position="1"/>
    </location>
</feature>
<reference evidence="1 2" key="1">
    <citation type="journal article" date="2018" name="Front. Plant Sci.">
        <title>Red Clover (Trifolium pratense) and Zigzag Clover (T. medium) - A Picture of Genomic Similarities and Differences.</title>
        <authorList>
            <person name="Dluhosova J."/>
            <person name="Istvanek J."/>
            <person name="Nedelnik J."/>
            <person name="Repkova J."/>
        </authorList>
    </citation>
    <scope>NUCLEOTIDE SEQUENCE [LARGE SCALE GENOMIC DNA]</scope>
    <source>
        <strain evidence="2">cv. 10/8</strain>
        <tissue evidence="1">Leaf</tissue>
    </source>
</reference>
<name>A0A392VH40_9FABA</name>
<organism evidence="1 2">
    <name type="scientific">Trifolium medium</name>
    <dbReference type="NCBI Taxonomy" id="97028"/>
    <lineage>
        <taxon>Eukaryota</taxon>
        <taxon>Viridiplantae</taxon>
        <taxon>Streptophyta</taxon>
        <taxon>Embryophyta</taxon>
        <taxon>Tracheophyta</taxon>
        <taxon>Spermatophyta</taxon>
        <taxon>Magnoliopsida</taxon>
        <taxon>eudicotyledons</taxon>
        <taxon>Gunneridae</taxon>
        <taxon>Pentapetalae</taxon>
        <taxon>rosids</taxon>
        <taxon>fabids</taxon>
        <taxon>Fabales</taxon>
        <taxon>Fabaceae</taxon>
        <taxon>Papilionoideae</taxon>
        <taxon>50 kb inversion clade</taxon>
        <taxon>NPAAA clade</taxon>
        <taxon>Hologalegina</taxon>
        <taxon>IRL clade</taxon>
        <taxon>Trifolieae</taxon>
        <taxon>Trifolium</taxon>
    </lineage>
</organism>
<sequence>PQLLQSLQSLSYFRVFRASASSEAPILQNL</sequence>
<comment type="caution">
    <text evidence="1">The sequence shown here is derived from an EMBL/GenBank/DDBJ whole genome shotgun (WGS) entry which is preliminary data.</text>
</comment>
<evidence type="ECO:0000313" key="1">
    <source>
        <dbReference type="EMBL" id="MCI86135.1"/>
    </source>
</evidence>
<protein>
    <submittedName>
        <fullName evidence="1">Uncharacterized protein</fullName>
    </submittedName>
</protein>
<accession>A0A392VH40</accession>
<dbReference type="EMBL" id="LXQA011132501">
    <property type="protein sequence ID" value="MCI86135.1"/>
    <property type="molecule type" value="Genomic_DNA"/>
</dbReference>
<keyword evidence="2" id="KW-1185">Reference proteome</keyword>